<proteinExistence type="predicted"/>
<feature type="non-terminal residue" evidence="1">
    <location>
        <position position="1"/>
    </location>
</feature>
<sequence length="37" mass="4200">VRVRRPAIRRFPNIPIFRGGNLDDSGLARNKKGAQRP</sequence>
<reference evidence="1" key="1">
    <citation type="submission" date="2018-05" db="EMBL/GenBank/DDBJ databases">
        <authorList>
            <person name="Lanie J.A."/>
            <person name="Ng W.-L."/>
            <person name="Kazmierczak K.M."/>
            <person name="Andrzejewski T.M."/>
            <person name="Davidsen T.M."/>
            <person name="Wayne K.J."/>
            <person name="Tettelin H."/>
            <person name="Glass J.I."/>
            <person name="Rusch D."/>
            <person name="Podicherti R."/>
            <person name="Tsui H.-C.T."/>
            <person name="Winkler M.E."/>
        </authorList>
    </citation>
    <scope>NUCLEOTIDE SEQUENCE</scope>
</reference>
<gene>
    <name evidence="1" type="ORF">METZ01_LOCUS323855</name>
</gene>
<accession>A0A382PGE7</accession>
<protein>
    <submittedName>
        <fullName evidence="1">Uncharacterized protein</fullName>
    </submittedName>
</protein>
<dbReference type="EMBL" id="UINC01106377">
    <property type="protein sequence ID" value="SVC71001.1"/>
    <property type="molecule type" value="Genomic_DNA"/>
</dbReference>
<organism evidence="1">
    <name type="scientific">marine metagenome</name>
    <dbReference type="NCBI Taxonomy" id="408172"/>
    <lineage>
        <taxon>unclassified sequences</taxon>
        <taxon>metagenomes</taxon>
        <taxon>ecological metagenomes</taxon>
    </lineage>
</organism>
<name>A0A382PGE7_9ZZZZ</name>
<evidence type="ECO:0000313" key="1">
    <source>
        <dbReference type="EMBL" id="SVC71001.1"/>
    </source>
</evidence>
<dbReference type="AlphaFoldDB" id="A0A382PGE7"/>